<protein>
    <submittedName>
        <fullName evidence="1">Uncharacterized protein</fullName>
    </submittedName>
</protein>
<evidence type="ECO:0000313" key="2">
    <source>
        <dbReference type="Proteomes" id="UP000682843"/>
    </source>
</evidence>
<organism evidence="1 2">
    <name type="scientific">Tardiphaga alba</name>
    <dbReference type="NCBI Taxonomy" id="340268"/>
    <lineage>
        <taxon>Bacteria</taxon>
        <taxon>Pseudomonadati</taxon>
        <taxon>Pseudomonadota</taxon>
        <taxon>Alphaproteobacteria</taxon>
        <taxon>Hyphomicrobiales</taxon>
        <taxon>Nitrobacteraceae</taxon>
        <taxon>Tardiphaga</taxon>
    </lineage>
</organism>
<reference evidence="1 2" key="1">
    <citation type="submission" date="2019-02" db="EMBL/GenBank/DDBJ databases">
        <title>Emended description of the genus Rhodopseudomonas and description of Rhodopseudomonas albus sp. nov., a non-phototrophic, heavy-metal-tolerant bacterium isolated from garden soil.</title>
        <authorList>
            <person name="Bao Z."/>
            <person name="Cao W.W."/>
            <person name="Sato Y."/>
            <person name="Nishizawa T."/>
            <person name="Zhao J."/>
            <person name="Guo Y."/>
            <person name="Ohta H."/>
        </authorList>
    </citation>
    <scope>NUCLEOTIDE SEQUENCE [LARGE SCALE GENOMIC DNA]</scope>
    <source>
        <strain evidence="1 2">SK50-23</strain>
    </source>
</reference>
<gene>
    <name evidence="1" type="ORF">RPMA_21635</name>
</gene>
<sequence length="248" mass="28690">MIRVTRELEIEEFSGDGRYLADYSVQDFTKTLGTPEDDVTNTFTARLLLLLESRPLVGEVVYRDVIEDVVDAYWRDYEDHKASFIPAFLANDILRLWRTFCINYEARTARVPADKKAKGKVKNYKLKHSRMLTCYSAILVLLAIFGREKTVSPADAVNMVLMTPTERLEWLLQQSELADAHVTIRQLLAQYEVFLKASNIGEAELVRQFQDKNVSHRYLDEAYQFGDLMFDALNQIGGRNRFHRLLVV</sequence>
<name>A0ABX8AC68_9BRAD</name>
<evidence type="ECO:0000313" key="1">
    <source>
        <dbReference type="EMBL" id="QUS41154.1"/>
    </source>
</evidence>
<keyword evidence="2" id="KW-1185">Reference proteome</keyword>
<proteinExistence type="predicted"/>
<accession>A0ABX8AC68</accession>
<dbReference type="Proteomes" id="UP000682843">
    <property type="component" value="Chromosome"/>
</dbReference>
<dbReference type="EMBL" id="CP036498">
    <property type="protein sequence ID" value="QUS41154.1"/>
    <property type="molecule type" value="Genomic_DNA"/>
</dbReference>